<accession>A0AAU9IUU0</accession>
<feature type="compositionally biased region" description="Basic residues" evidence="1">
    <location>
        <begin position="1"/>
        <end position="28"/>
    </location>
</feature>
<feature type="region of interest" description="Disordered" evidence="1">
    <location>
        <begin position="1"/>
        <end position="32"/>
    </location>
</feature>
<reference evidence="2" key="1">
    <citation type="submission" date="2021-09" db="EMBL/GenBank/DDBJ databases">
        <authorList>
            <consortium name="AG Swart"/>
            <person name="Singh M."/>
            <person name="Singh A."/>
            <person name="Seah K."/>
            <person name="Emmerich C."/>
        </authorList>
    </citation>
    <scope>NUCLEOTIDE SEQUENCE</scope>
    <source>
        <strain evidence="2">ATCC30299</strain>
    </source>
</reference>
<dbReference type="EMBL" id="CAJZBQ010000017">
    <property type="protein sequence ID" value="CAG9316899.1"/>
    <property type="molecule type" value="Genomic_DNA"/>
</dbReference>
<dbReference type="Proteomes" id="UP001162131">
    <property type="component" value="Unassembled WGS sequence"/>
</dbReference>
<name>A0AAU9IUU0_9CILI</name>
<dbReference type="AlphaFoldDB" id="A0AAU9IUU0"/>
<evidence type="ECO:0000313" key="2">
    <source>
        <dbReference type="EMBL" id="CAG9316899.1"/>
    </source>
</evidence>
<proteinExistence type="predicted"/>
<organism evidence="2 3">
    <name type="scientific">Blepharisma stoltei</name>
    <dbReference type="NCBI Taxonomy" id="1481888"/>
    <lineage>
        <taxon>Eukaryota</taxon>
        <taxon>Sar</taxon>
        <taxon>Alveolata</taxon>
        <taxon>Ciliophora</taxon>
        <taxon>Postciliodesmatophora</taxon>
        <taxon>Heterotrichea</taxon>
        <taxon>Heterotrichida</taxon>
        <taxon>Blepharismidae</taxon>
        <taxon>Blepharisma</taxon>
    </lineage>
</organism>
<gene>
    <name evidence="2" type="ORF">BSTOLATCC_MIC17531</name>
</gene>
<evidence type="ECO:0000256" key="1">
    <source>
        <dbReference type="SAM" id="MobiDB-lite"/>
    </source>
</evidence>
<keyword evidence="3" id="KW-1185">Reference proteome</keyword>
<evidence type="ECO:0000313" key="3">
    <source>
        <dbReference type="Proteomes" id="UP001162131"/>
    </source>
</evidence>
<comment type="caution">
    <text evidence="2">The sequence shown here is derived from an EMBL/GenBank/DDBJ whole genome shotgun (WGS) entry which is preliminary data.</text>
</comment>
<sequence length="331" mass="38639">MIRNNSHKISTKKPKTRKLLKKKSKIKKNSTVTEGDFHSFHNNLNSSKPSLSTVKLRRLLTEKDSSEKLPGRYYTPKELLKVSKQINEESKPHVISVDEYFYNSITKNIDISSDVEHIKSSPLIKDLGDLNKNDKRMLDTLKIKKGPKRLNSQPKTNIFAKLTNALDRLETEESERLRKQGNVFMSKMNTKSYKKLLKSVNLPFADHKRVPPPQRIKFRAPALKKTWSCELSDDDEETEYSIENKGKTKKDKVNKEIEIIMDDLQEEIKKIEDYIYRKKTGDIFKREIEVGSLAKSVWKMRDERPAISVDVAKLFDRLAKRKTVWMNSRKE</sequence>
<protein>
    <submittedName>
        <fullName evidence="2">Uncharacterized protein</fullName>
    </submittedName>
</protein>